<evidence type="ECO:0000313" key="11">
    <source>
        <dbReference type="Proteomes" id="UP000094236"/>
    </source>
</evidence>
<feature type="transmembrane region" description="Helical" evidence="8">
    <location>
        <begin position="457"/>
        <end position="478"/>
    </location>
</feature>
<feature type="transmembrane region" description="Helical" evidence="8">
    <location>
        <begin position="242"/>
        <end position="262"/>
    </location>
</feature>
<evidence type="ECO:0000256" key="1">
    <source>
        <dbReference type="ARBA" id="ARBA00004127"/>
    </source>
</evidence>
<gene>
    <name evidence="10" type="ORF">PACTADRAFT_16143</name>
</gene>
<dbReference type="Gene3D" id="1.20.1250.20">
    <property type="entry name" value="MFS general substrate transporter like domains"/>
    <property type="match status" value="2"/>
</dbReference>
<dbReference type="PANTHER" id="PTHR23514">
    <property type="entry name" value="BYPASS OF STOP CODON PROTEIN 6"/>
    <property type="match status" value="1"/>
</dbReference>
<evidence type="ECO:0000259" key="9">
    <source>
        <dbReference type="PROSITE" id="PS50850"/>
    </source>
</evidence>
<dbReference type="GO" id="GO:0016020">
    <property type="term" value="C:membrane"/>
    <property type="evidence" value="ECO:0007669"/>
    <property type="project" value="TreeGrafter"/>
</dbReference>
<accession>A0A1E4TW25</accession>
<name>A0A1E4TW25_PACTA</name>
<dbReference type="GO" id="GO:0022857">
    <property type="term" value="F:transmembrane transporter activity"/>
    <property type="evidence" value="ECO:0007669"/>
    <property type="project" value="InterPro"/>
</dbReference>
<keyword evidence="4 8" id="KW-0812">Transmembrane</keyword>
<feature type="transmembrane region" description="Helical" evidence="8">
    <location>
        <begin position="90"/>
        <end position="114"/>
    </location>
</feature>
<feature type="compositionally biased region" description="Low complexity" evidence="7">
    <location>
        <begin position="555"/>
        <end position="568"/>
    </location>
</feature>
<dbReference type="Proteomes" id="UP000094236">
    <property type="component" value="Unassembled WGS sequence"/>
</dbReference>
<feature type="transmembrane region" description="Helical" evidence="8">
    <location>
        <begin position="427"/>
        <end position="450"/>
    </location>
</feature>
<dbReference type="GO" id="GO:0012505">
    <property type="term" value="C:endomembrane system"/>
    <property type="evidence" value="ECO:0007669"/>
    <property type="project" value="UniProtKB-SubCell"/>
</dbReference>
<feature type="transmembrane region" description="Helical" evidence="8">
    <location>
        <begin position="376"/>
        <end position="396"/>
    </location>
</feature>
<feature type="compositionally biased region" description="Acidic residues" evidence="7">
    <location>
        <begin position="713"/>
        <end position="725"/>
    </location>
</feature>
<feature type="region of interest" description="Disordered" evidence="7">
    <location>
        <begin position="285"/>
        <end position="318"/>
    </location>
</feature>
<feature type="transmembrane region" description="Helical" evidence="8">
    <location>
        <begin position="498"/>
        <end position="526"/>
    </location>
</feature>
<comment type="similarity">
    <text evidence="2">Belongs to the major facilitator superfamily.</text>
</comment>
<organism evidence="10 11">
    <name type="scientific">Pachysolen tannophilus NRRL Y-2460</name>
    <dbReference type="NCBI Taxonomy" id="669874"/>
    <lineage>
        <taxon>Eukaryota</taxon>
        <taxon>Fungi</taxon>
        <taxon>Dikarya</taxon>
        <taxon>Ascomycota</taxon>
        <taxon>Saccharomycotina</taxon>
        <taxon>Pichiomycetes</taxon>
        <taxon>Pachysolenaceae</taxon>
        <taxon>Pachysolen</taxon>
    </lineage>
</organism>
<evidence type="ECO:0000256" key="8">
    <source>
        <dbReference type="SAM" id="Phobius"/>
    </source>
</evidence>
<keyword evidence="11" id="KW-1185">Reference proteome</keyword>
<dbReference type="PANTHER" id="PTHR23514:SF3">
    <property type="entry name" value="BYPASS OF STOP CODON PROTEIN 6"/>
    <property type="match status" value="1"/>
</dbReference>
<evidence type="ECO:0000256" key="5">
    <source>
        <dbReference type="ARBA" id="ARBA00022989"/>
    </source>
</evidence>
<feature type="region of interest" description="Disordered" evidence="7">
    <location>
        <begin position="672"/>
        <end position="697"/>
    </location>
</feature>
<dbReference type="PROSITE" id="PS50850">
    <property type="entry name" value="MFS"/>
    <property type="match status" value="1"/>
</dbReference>
<dbReference type="InterPro" id="IPR012985">
    <property type="entry name" value="Peptidase_S64_Ssy5"/>
</dbReference>
<proteinExistence type="inferred from homology"/>
<feature type="compositionally biased region" description="Low complexity" evidence="7">
    <location>
        <begin position="23"/>
        <end position="36"/>
    </location>
</feature>
<dbReference type="InterPro" id="IPR020846">
    <property type="entry name" value="MFS_dom"/>
</dbReference>
<dbReference type="InterPro" id="IPR011701">
    <property type="entry name" value="MFS"/>
</dbReference>
<feature type="transmembrane region" description="Helical" evidence="8">
    <location>
        <begin position="177"/>
        <end position="199"/>
    </location>
</feature>
<keyword evidence="5 8" id="KW-1133">Transmembrane helix</keyword>
<evidence type="ECO:0000256" key="2">
    <source>
        <dbReference type="ARBA" id="ARBA00008335"/>
    </source>
</evidence>
<feature type="compositionally biased region" description="Polar residues" evidence="7">
    <location>
        <begin position="541"/>
        <end position="554"/>
    </location>
</feature>
<feature type="domain" description="Major facilitator superfamily (MFS) profile" evidence="9">
    <location>
        <begin position="89"/>
        <end position="528"/>
    </location>
</feature>
<dbReference type="EMBL" id="KV454013">
    <property type="protein sequence ID" value="ODV95965.1"/>
    <property type="molecule type" value="Genomic_DNA"/>
</dbReference>
<dbReference type="SUPFAM" id="SSF103473">
    <property type="entry name" value="MFS general substrate transporter"/>
    <property type="match status" value="1"/>
</dbReference>
<dbReference type="InterPro" id="IPR036259">
    <property type="entry name" value="MFS_trans_sf"/>
</dbReference>
<feature type="region of interest" description="Disordered" evidence="7">
    <location>
        <begin position="1418"/>
        <end position="1442"/>
    </location>
</feature>
<evidence type="ECO:0000256" key="3">
    <source>
        <dbReference type="ARBA" id="ARBA00022448"/>
    </source>
</evidence>
<dbReference type="Pfam" id="PF08192">
    <property type="entry name" value="Peptidase_S64"/>
    <property type="match status" value="1"/>
</dbReference>
<feature type="compositionally biased region" description="Low complexity" evidence="7">
    <location>
        <begin position="1419"/>
        <end position="1430"/>
    </location>
</feature>
<feature type="transmembrane region" description="Helical" evidence="8">
    <location>
        <begin position="150"/>
        <end position="171"/>
    </location>
</feature>
<feature type="transmembrane region" description="Helical" evidence="8">
    <location>
        <begin position="211"/>
        <end position="230"/>
    </location>
</feature>
<dbReference type="InterPro" id="IPR051788">
    <property type="entry name" value="MFS_Transporter"/>
</dbReference>
<keyword evidence="3" id="KW-0813">Transport</keyword>
<dbReference type="Pfam" id="PF07690">
    <property type="entry name" value="MFS_1"/>
    <property type="match status" value="1"/>
</dbReference>
<evidence type="ECO:0000256" key="6">
    <source>
        <dbReference type="ARBA" id="ARBA00023136"/>
    </source>
</evidence>
<feature type="compositionally biased region" description="Polar residues" evidence="7">
    <location>
        <begin position="677"/>
        <end position="691"/>
    </location>
</feature>
<feature type="compositionally biased region" description="Acidic residues" evidence="7">
    <location>
        <begin position="1498"/>
        <end position="1512"/>
    </location>
</feature>
<reference evidence="11" key="1">
    <citation type="submission" date="2016-05" db="EMBL/GenBank/DDBJ databases">
        <title>Comparative genomics of biotechnologically important yeasts.</title>
        <authorList>
            <consortium name="DOE Joint Genome Institute"/>
            <person name="Riley R."/>
            <person name="Haridas S."/>
            <person name="Wolfe K.H."/>
            <person name="Lopes M.R."/>
            <person name="Hittinger C.T."/>
            <person name="Goker M."/>
            <person name="Salamov A."/>
            <person name="Wisecaver J."/>
            <person name="Long T.M."/>
            <person name="Aerts A.L."/>
            <person name="Barry K."/>
            <person name="Choi C."/>
            <person name="Clum A."/>
            <person name="Coughlan A.Y."/>
            <person name="Deshpande S."/>
            <person name="Douglass A.P."/>
            <person name="Hanson S.J."/>
            <person name="Klenk H.-P."/>
            <person name="Labutti K."/>
            <person name="Lapidus A."/>
            <person name="Lindquist E."/>
            <person name="Lipzen A."/>
            <person name="Meier-Kolthoff J.P."/>
            <person name="Ohm R.A."/>
            <person name="Otillar R.P."/>
            <person name="Pangilinan J."/>
            <person name="Peng Y."/>
            <person name="Rokas A."/>
            <person name="Rosa C.A."/>
            <person name="Scheuner C."/>
            <person name="Sibirny A.A."/>
            <person name="Slot J.C."/>
            <person name="Stielow J.B."/>
            <person name="Sun H."/>
            <person name="Kurtzman C.P."/>
            <person name="Blackwell M."/>
            <person name="Grigoriev I.V."/>
            <person name="Jeffries T.W."/>
        </authorList>
    </citation>
    <scope>NUCLEOTIDE SEQUENCE [LARGE SCALE GENOMIC DNA]</scope>
    <source>
        <strain evidence="11">NRRL Y-2460</strain>
    </source>
</reference>
<feature type="region of interest" description="Disordered" evidence="7">
    <location>
        <begin position="1384"/>
        <end position="1406"/>
    </location>
</feature>
<feature type="region of interest" description="Disordered" evidence="7">
    <location>
        <begin position="541"/>
        <end position="575"/>
    </location>
</feature>
<sequence length="1519" mass="166790">MSLSGISNENYDDSTIDGNGKGSSTIVYEESSSSTTLNKAGSDDIEEEIRETSPSSTTKQEAVVKVKYLDHDVYLDTLNFRESNRLKVQILVVFSFFFYNGLIDQTIGTLVPSFLQYYEGLNNSSVSYLFLSPLLGYITTSLLNDYMHKLVGFQGTLRISALSSILCFALVSCKPPFYGLVVAYVFCGIGNGTQGSAVNTWVGKLKYHNEIMGVLHSCYGIGCMLSPLIITKLVDNGISWNVWYMVLTFLGVALLASTFTAFEYETSWKYLFLVRQSETKLSNGRESSTYEYDDDYDDDYDNEEDCGNDDGDEDAEGTSLSKSSFRTIIKNKDVLFFSTTIFFYVGGEVAFGNWLYNYLLKVEDTTGVKASYITSSYWFALTLGRFLLGLVIGKWFENNEYTVAMFLCALIAASAFLFAFVDTLAFKILTIALLGFFVGPMYPTSVIVAMKTIPSSVIVLAIGFIVGTSSTGASVLPYSIGWLSEMKSINKNGKGLKVFPWFTFAIYTISKSVVLALVEVAIIMAVKKLISSFKKKENQSADVGSIHSNNEDALSTNSNGSNSSSTKSSSKKSSSKAASYAQQQAAVAPQAQRFGGSSLPVTGSGASTGIGSSAGSTASVGFGAGSGTGSSSNPKDYYSDVQSSNFKSFQYSFNSNNNSLFSNNTRSRRTFRTASTDLSSNTSFYSGNKKPQAQPRAAISSIGQPLRVLNEQDALESNESTDEQESVGGSSSLKKKSSFIRSNDEDISALPASISTLSIQSQRIPSSSLSSPTSSSSAQMTTTQGNINTVDEASLNTIVEKVEKQLKILSVELNNIILQINQSILNFTKSSIMVGDLIQNTVNSLSSPNLKNGLKIIPFNHITTTNSPSLRKIVKIILYIIDNLLNQDVYNNSRALILKSFNELLIKLKLVNQNFSGTYNNNNNNINDIVNYNALLAPKLFSIGSTTRPFPNENKVQSIMNTLLEKFNGNSPNKDKSLLDQEGSFIAPVMRGFYNENISVISFIFGFPELTKDHKQIVNFFYGLIEDIHFMCQKNYIKLANDDGSKKSYSPMYNFKAPFRIPSNPNEPPISLSIACENSTNLSGTLGGYVFPKIPKSTINSKLLKYQNSIFGITCAHVVLAANSRSDHLEEEEYPSVSVPSPVLINLYKRALNNEKNKYHHKSEEHNAYASIVKQIDQIFPLAELKVILNSNNNSVQEEIIKRNLPRNKFGQIIWGERIVNNQSGKLSDLAVIKINDNENKIKCLNYLGDDINFNEYDPSLMFSNLYIKRTIDLSTLNKSSREGTNINGGGLEVFKYGSTTKYSRGALNGIKMVYWSDGKLQSSEFVVKSSNFDNLFPSSRHGADSGGGGAGSAAAQTNLGFASGGDSGAWILSKLEDVDKYENDNVNSSRRPQNQQYQQTQAKSPLDTIFEKVQTDLSISPASSSSSESRQQKQPPKTGLGVIGMLHSYDGEFKQFGLFTPITTILDRLEEVTSLSWGVVGCDEDLDDPANETLMSDNEDVDADLSDDEDRDAVLSRN</sequence>
<feature type="region of interest" description="Disordered" evidence="7">
    <location>
        <begin position="1"/>
        <end position="57"/>
    </location>
</feature>
<feature type="compositionally biased region" description="Acidic residues" evidence="7">
    <location>
        <begin position="291"/>
        <end position="316"/>
    </location>
</feature>
<evidence type="ECO:0000313" key="10">
    <source>
        <dbReference type="EMBL" id="ODV95965.1"/>
    </source>
</evidence>
<comment type="subcellular location">
    <subcellularLocation>
        <location evidence="1">Endomembrane system</location>
        <topology evidence="1">Multi-pass membrane protein</topology>
    </subcellularLocation>
</comment>
<keyword evidence="6 8" id="KW-0472">Membrane</keyword>
<dbReference type="STRING" id="669874.A0A1E4TW25"/>
<evidence type="ECO:0000256" key="4">
    <source>
        <dbReference type="ARBA" id="ARBA00022692"/>
    </source>
</evidence>
<dbReference type="OrthoDB" id="4096087at2759"/>
<feature type="transmembrane region" description="Helical" evidence="8">
    <location>
        <begin position="403"/>
        <end position="421"/>
    </location>
</feature>
<protein>
    <recommendedName>
        <fullName evidence="9">Major facilitator superfamily (MFS) profile domain-containing protein</fullName>
    </recommendedName>
</protein>
<feature type="transmembrane region" description="Helical" evidence="8">
    <location>
        <begin position="334"/>
        <end position="356"/>
    </location>
</feature>
<feature type="region of interest" description="Disordered" evidence="7">
    <location>
        <begin position="713"/>
        <end position="735"/>
    </location>
</feature>
<feature type="region of interest" description="Disordered" evidence="7">
    <location>
        <begin position="1486"/>
        <end position="1519"/>
    </location>
</feature>
<evidence type="ECO:0000256" key="7">
    <source>
        <dbReference type="SAM" id="MobiDB-lite"/>
    </source>
</evidence>